<dbReference type="SUPFAM" id="SSF52266">
    <property type="entry name" value="SGNH hydrolase"/>
    <property type="match status" value="1"/>
</dbReference>
<dbReference type="Gene3D" id="3.40.50.1110">
    <property type="entry name" value="SGNH hydrolase"/>
    <property type="match status" value="1"/>
</dbReference>
<reference evidence="7" key="1">
    <citation type="submission" date="2013-06" db="EMBL/GenBank/DDBJ databases">
        <authorList>
            <person name="Zhao Q."/>
        </authorList>
    </citation>
    <scope>NUCLEOTIDE SEQUENCE</scope>
    <source>
        <strain evidence="7">cv. W1943</strain>
    </source>
</reference>
<dbReference type="GO" id="GO:0016788">
    <property type="term" value="F:hydrolase activity, acting on ester bonds"/>
    <property type="evidence" value="ECO:0007669"/>
    <property type="project" value="InterPro"/>
</dbReference>
<dbReference type="OMA" id="YIDFICE"/>
<dbReference type="AlphaFoldDB" id="A0A0E0PH56"/>
<comment type="similarity">
    <text evidence="1">Belongs to the 'GDSL' lipolytic enzyme family.</text>
</comment>
<dbReference type="HOGENOM" id="CLU_015101_2_0_1"/>
<accession>A0A0E0PH56</accession>
<dbReference type="Proteomes" id="UP000008022">
    <property type="component" value="Unassembled WGS sequence"/>
</dbReference>
<dbReference type="PANTHER" id="PTHR22835">
    <property type="entry name" value="ZINC FINGER FYVE DOMAIN CONTAINING PROTEIN"/>
    <property type="match status" value="1"/>
</dbReference>
<evidence type="ECO:0000256" key="3">
    <source>
        <dbReference type="ARBA" id="ARBA00022801"/>
    </source>
</evidence>
<name>A0A0E0PH56_ORYRU</name>
<dbReference type="EnsemblPlants" id="ORUFI05G02450.1">
    <property type="protein sequence ID" value="ORUFI05G02450.1"/>
    <property type="gene ID" value="ORUFI05G02450"/>
</dbReference>
<evidence type="ECO:0000256" key="1">
    <source>
        <dbReference type="ARBA" id="ARBA00008668"/>
    </source>
</evidence>
<feature type="chain" id="PRO_5002370326" description="Esterase" evidence="5">
    <location>
        <begin position="27"/>
        <end position="344"/>
    </location>
</feature>
<dbReference type="InterPro" id="IPR001087">
    <property type="entry name" value="GDSL"/>
</dbReference>
<evidence type="ECO:0000256" key="2">
    <source>
        <dbReference type="ARBA" id="ARBA00022729"/>
    </source>
</evidence>
<evidence type="ECO:0000256" key="5">
    <source>
        <dbReference type="SAM" id="SignalP"/>
    </source>
</evidence>
<dbReference type="CDD" id="cd01837">
    <property type="entry name" value="SGNH_plant_lipase_like"/>
    <property type="match status" value="1"/>
</dbReference>
<keyword evidence="3" id="KW-0378">Hydrolase</keyword>
<dbReference type="Gramene" id="ORUFI05G02450.1">
    <property type="protein sequence ID" value="ORUFI05G02450.1"/>
    <property type="gene ID" value="ORUFI05G02450"/>
</dbReference>
<evidence type="ECO:0000313" key="7">
    <source>
        <dbReference type="Proteomes" id="UP000008022"/>
    </source>
</evidence>
<dbReference type="InterPro" id="IPR036514">
    <property type="entry name" value="SGNH_hydro_sf"/>
</dbReference>
<dbReference type="InterPro" id="IPR035669">
    <property type="entry name" value="SGNH_plant_lipase-like"/>
</dbReference>
<reference evidence="6" key="2">
    <citation type="submission" date="2015-06" db="UniProtKB">
        <authorList>
            <consortium name="EnsemblPlants"/>
        </authorList>
    </citation>
    <scope>IDENTIFICATION</scope>
</reference>
<dbReference type="eggNOG" id="ENOG502QTD0">
    <property type="taxonomic scope" value="Eukaryota"/>
</dbReference>
<evidence type="ECO:0008006" key="8">
    <source>
        <dbReference type="Google" id="ProtNLM"/>
    </source>
</evidence>
<evidence type="ECO:0000256" key="4">
    <source>
        <dbReference type="ARBA" id="ARBA00023180"/>
    </source>
</evidence>
<feature type="signal peptide" evidence="5">
    <location>
        <begin position="1"/>
        <end position="26"/>
    </location>
</feature>
<dbReference type="Pfam" id="PF00657">
    <property type="entry name" value="Lipase_GDSL"/>
    <property type="match status" value="1"/>
</dbReference>
<keyword evidence="4" id="KW-0325">Glycoprotein</keyword>
<protein>
    <recommendedName>
        <fullName evidence="8">Esterase</fullName>
    </recommendedName>
</protein>
<evidence type="ECO:0000313" key="6">
    <source>
        <dbReference type="EnsemblPlants" id="ORUFI05G02450.1"/>
    </source>
</evidence>
<proteinExistence type="inferred from homology"/>
<sequence length="344" mass="36981">MRMRGGRIALLLLMLLQCGGLAGIAAGRCVVFNFGDSNSDTGSLPAAFGFYLGPPAGRRFFHRQTGRWSDGRLYIDFIAEKLKISYLSPYMESSGSDFTSGVNFAVAGAAVTQKSAIPLGLDTQVNQFLHFKNRTRELRPRGAGSMIAESEFRDAVYAIDIGQNDITLAFLANLTLPEVERELAASAARVADAVRALRASGARKFWVYNTGPIGCLPQTLALRQKPGDELDAAGCLAAYNAAARSFNAELAAASPRSSAAARTAPRWYGFERPLMACCGHGGPPYNYANLKTCGQPTATACPEGERHVIWDGVHYTEDANAIVARKILSGDFSSPRTKLKALCK</sequence>
<dbReference type="PANTHER" id="PTHR22835:SF552">
    <property type="entry name" value="OS05G0133401 PROTEIN"/>
    <property type="match status" value="1"/>
</dbReference>
<organism evidence="6 7">
    <name type="scientific">Oryza rufipogon</name>
    <name type="common">Brownbeard rice</name>
    <name type="synonym">Asian wild rice</name>
    <dbReference type="NCBI Taxonomy" id="4529"/>
    <lineage>
        <taxon>Eukaryota</taxon>
        <taxon>Viridiplantae</taxon>
        <taxon>Streptophyta</taxon>
        <taxon>Embryophyta</taxon>
        <taxon>Tracheophyta</taxon>
        <taxon>Spermatophyta</taxon>
        <taxon>Magnoliopsida</taxon>
        <taxon>Liliopsida</taxon>
        <taxon>Poales</taxon>
        <taxon>Poaceae</taxon>
        <taxon>BOP clade</taxon>
        <taxon>Oryzoideae</taxon>
        <taxon>Oryzeae</taxon>
        <taxon>Oryzinae</taxon>
        <taxon>Oryza</taxon>
    </lineage>
</organism>
<keyword evidence="2 5" id="KW-0732">Signal</keyword>
<keyword evidence="7" id="KW-1185">Reference proteome</keyword>